<dbReference type="InterPro" id="IPR011990">
    <property type="entry name" value="TPR-like_helical_dom_sf"/>
</dbReference>
<accession>A0A2H9ZY60</accession>
<gene>
    <name evidence="2" type="ORF">AXF42_Ash020626</name>
</gene>
<dbReference type="SUPFAM" id="SSF48452">
    <property type="entry name" value="TPR-like"/>
    <property type="match status" value="1"/>
</dbReference>
<dbReference type="AlphaFoldDB" id="A0A2H9ZY60"/>
<dbReference type="Pfam" id="PF13174">
    <property type="entry name" value="TPR_6"/>
    <property type="match status" value="1"/>
</dbReference>
<dbReference type="STRING" id="1088818.A0A2H9ZY60"/>
<dbReference type="PANTHER" id="PTHR36350:SF3">
    <property type="entry name" value="TRANSMEMBRANE PROTEIN"/>
    <property type="match status" value="1"/>
</dbReference>
<dbReference type="Gene3D" id="1.25.40.10">
    <property type="entry name" value="Tetratricopeptide repeat domain"/>
    <property type="match status" value="1"/>
</dbReference>
<dbReference type="PANTHER" id="PTHR36350">
    <property type="entry name" value="TRANSMEMBRANE PROTEIN"/>
    <property type="match status" value="1"/>
</dbReference>
<dbReference type="OrthoDB" id="1856606at2759"/>
<protein>
    <submittedName>
        <fullName evidence="2">Uncharacterized protein</fullName>
    </submittedName>
</protein>
<evidence type="ECO:0000256" key="1">
    <source>
        <dbReference type="SAM" id="Coils"/>
    </source>
</evidence>
<dbReference type="InterPro" id="IPR019734">
    <property type="entry name" value="TPR_rpt"/>
</dbReference>
<evidence type="ECO:0000313" key="2">
    <source>
        <dbReference type="EMBL" id="PKA48229.1"/>
    </source>
</evidence>
<proteinExistence type="predicted"/>
<sequence length="338" mass="37028">MDSFAGVTGSHSQQFLFSPTLPVRKLSAPPKALRLPLRSKSRDSRVSLVRASSSDPIQHTVSLTIKTIAAGTVILSAATAGMLSGRQSWARADVPAKTATVESTVADADGVVQVEQKKSTKAGDASSLSDLLGSNSDAIDALCTLLYQKLEAGEDSEALVIIRRLMEAQPTEAEWKLLAARLLNEMGEVKESRQLLEEILATDPLSFEALFENAVLMDRCGEGSAVIERLERALDLAKAESKEAAARDVRLIMAQIQFLQKNVEEALSTYEELAREDPKDFRPYFCQGVIYTLLQRSREATEKFSKYKELSPKDAKVRAFFQKPLSRIQLFTSAGSEA</sequence>
<dbReference type="EMBL" id="KZ452735">
    <property type="protein sequence ID" value="PKA48229.1"/>
    <property type="molecule type" value="Genomic_DNA"/>
</dbReference>
<organism evidence="2 3">
    <name type="scientific">Apostasia shenzhenica</name>
    <dbReference type="NCBI Taxonomy" id="1088818"/>
    <lineage>
        <taxon>Eukaryota</taxon>
        <taxon>Viridiplantae</taxon>
        <taxon>Streptophyta</taxon>
        <taxon>Embryophyta</taxon>
        <taxon>Tracheophyta</taxon>
        <taxon>Spermatophyta</taxon>
        <taxon>Magnoliopsida</taxon>
        <taxon>Liliopsida</taxon>
        <taxon>Asparagales</taxon>
        <taxon>Orchidaceae</taxon>
        <taxon>Apostasioideae</taxon>
        <taxon>Apostasia</taxon>
    </lineage>
</organism>
<keyword evidence="3" id="KW-1185">Reference proteome</keyword>
<dbReference type="Pfam" id="PF14559">
    <property type="entry name" value="TPR_19"/>
    <property type="match status" value="1"/>
</dbReference>
<keyword evidence="1" id="KW-0175">Coiled coil</keyword>
<reference evidence="2 3" key="1">
    <citation type="journal article" date="2017" name="Nature">
        <title>The Apostasia genome and the evolution of orchids.</title>
        <authorList>
            <person name="Zhang G.Q."/>
            <person name="Liu K.W."/>
            <person name="Li Z."/>
            <person name="Lohaus R."/>
            <person name="Hsiao Y.Y."/>
            <person name="Niu S.C."/>
            <person name="Wang J.Y."/>
            <person name="Lin Y.C."/>
            <person name="Xu Q."/>
            <person name="Chen L.J."/>
            <person name="Yoshida K."/>
            <person name="Fujiwara S."/>
            <person name="Wang Z.W."/>
            <person name="Zhang Y.Q."/>
            <person name="Mitsuda N."/>
            <person name="Wang M."/>
            <person name="Liu G.H."/>
            <person name="Pecoraro L."/>
            <person name="Huang H.X."/>
            <person name="Xiao X.J."/>
            <person name="Lin M."/>
            <person name="Wu X.Y."/>
            <person name="Wu W.L."/>
            <person name="Chen Y.Y."/>
            <person name="Chang S.B."/>
            <person name="Sakamoto S."/>
            <person name="Ohme-Takagi M."/>
            <person name="Yagi M."/>
            <person name="Zeng S.J."/>
            <person name="Shen C.Y."/>
            <person name="Yeh C.M."/>
            <person name="Luo Y.B."/>
            <person name="Tsai W.C."/>
            <person name="Van de Peer Y."/>
            <person name="Liu Z.J."/>
        </authorList>
    </citation>
    <scope>NUCLEOTIDE SEQUENCE [LARGE SCALE GENOMIC DNA]</scope>
    <source>
        <strain evidence="3">cv. Shenzhen</strain>
        <tissue evidence="2">Stem</tissue>
    </source>
</reference>
<name>A0A2H9ZY60_9ASPA</name>
<dbReference type="Proteomes" id="UP000236161">
    <property type="component" value="Unassembled WGS sequence"/>
</dbReference>
<feature type="coiled-coil region" evidence="1">
    <location>
        <begin position="227"/>
        <end position="276"/>
    </location>
</feature>
<evidence type="ECO:0000313" key="3">
    <source>
        <dbReference type="Proteomes" id="UP000236161"/>
    </source>
</evidence>